<feature type="region of interest" description="Disordered" evidence="1">
    <location>
        <begin position="1439"/>
        <end position="1458"/>
    </location>
</feature>
<feature type="region of interest" description="Disordered" evidence="1">
    <location>
        <begin position="801"/>
        <end position="844"/>
    </location>
</feature>
<evidence type="ECO:0000313" key="2">
    <source>
        <dbReference type="Proteomes" id="UP000515160"/>
    </source>
</evidence>
<organism evidence="2 3">
    <name type="scientific">Drosophila albomicans</name>
    <name type="common">Fruit fly</name>
    <dbReference type="NCBI Taxonomy" id="7291"/>
    <lineage>
        <taxon>Eukaryota</taxon>
        <taxon>Metazoa</taxon>
        <taxon>Ecdysozoa</taxon>
        <taxon>Arthropoda</taxon>
        <taxon>Hexapoda</taxon>
        <taxon>Insecta</taxon>
        <taxon>Pterygota</taxon>
        <taxon>Neoptera</taxon>
        <taxon>Endopterygota</taxon>
        <taxon>Diptera</taxon>
        <taxon>Brachycera</taxon>
        <taxon>Muscomorpha</taxon>
        <taxon>Ephydroidea</taxon>
        <taxon>Drosophilidae</taxon>
        <taxon>Drosophila</taxon>
    </lineage>
</organism>
<feature type="compositionally biased region" description="Basic and acidic residues" evidence="1">
    <location>
        <begin position="1673"/>
        <end position="1682"/>
    </location>
</feature>
<dbReference type="RefSeq" id="XP_034111491.1">
    <property type="nucleotide sequence ID" value="XM_034255600.2"/>
</dbReference>
<evidence type="ECO:0000256" key="1">
    <source>
        <dbReference type="SAM" id="MobiDB-lite"/>
    </source>
</evidence>
<feature type="compositionally biased region" description="Low complexity" evidence="1">
    <location>
        <begin position="942"/>
        <end position="951"/>
    </location>
</feature>
<gene>
    <name evidence="3" type="primary">LOC117572633</name>
</gene>
<dbReference type="OrthoDB" id="7868284at2759"/>
<reference evidence="3" key="1">
    <citation type="submission" date="2025-08" db="UniProtKB">
        <authorList>
            <consortium name="RefSeq"/>
        </authorList>
    </citation>
    <scope>IDENTIFICATION</scope>
    <source>
        <strain evidence="3">15112-1751.03</strain>
        <tissue evidence="3">Whole Adult</tissue>
    </source>
</reference>
<feature type="region of interest" description="Disordered" evidence="1">
    <location>
        <begin position="1587"/>
        <end position="1621"/>
    </location>
</feature>
<feature type="region of interest" description="Disordered" evidence="1">
    <location>
        <begin position="940"/>
        <end position="1005"/>
    </location>
</feature>
<keyword evidence="2" id="KW-1185">Reference proteome</keyword>
<feature type="compositionally biased region" description="Low complexity" evidence="1">
    <location>
        <begin position="980"/>
        <end position="990"/>
    </location>
</feature>
<feature type="compositionally biased region" description="Polar residues" evidence="1">
    <location>
        <begin position="1"/>
        <end position="22"/>
    </location>
</feature>
<dbReference type="Proteomes" id="UP000515160">
    <property type="component" value="Chromosome X"/>
</dbReference>
<feature type="compositionally biased region" description="Low complexity" evidence="1">
    <location>
        <begin position="881"/>
        <end position="900"/>
    </location>
</feature>
<feature type="compositionally biased region" description="Polar residues" evidence="1">
    <location>
        <begin position="777"/>
        <end position="787"/>
    </location>
</feature>
<sequence>MYNESQQTRANDAAQIRSQQCEPTDDNWRRNITFANNENEFRGPLAHNLATMPLEQLSDMTPPNWETTTTTTTTADASTTQPNSYVDSLYQEIVNRFDELRRCIARGDNQQQHLPHDACDVCTTQQKNGTQRTMRKVTTLRDQCGNVTGRLEETSTVSNGRTESPGEQLADISMPTFHEDNSTIPTLQQQQQHLSGECIANTSAPGAMLLDSTMTGRVNQTVGNILAPSFGTNVCLENVGQGMQTMPANSLPNDCLDNVTAPSSCECLEDVTAPSSLGHSRLASRRHQQRSQNICDVTAPSFASSTRGATRLEDLSMPSFGGISGAARARSPSRQQRENICDITAPSFANESIGDATMTTECLQDISMPTFGQVSGASRAKSPRRQQRSGRFAVVTNECLDNVTMPSFGGVSGSSRRHQTMPSECLENITQPSFGRSRSVDNFLDMPSSYGNSRGAALINECLDNVTMPSFGGVSGSSRRHQTMPSECLEDMTQPSFGVSRRLAITNECLDNITMPSLNEASGSLNRQQTMPSECLENITQPSFGSSRAVVDFLDMPSSGNSRAAAMTNECLDNVTMPSFGGVSGSSRRQLTMPSECLKNITQPSFESSRGVDHFLDVPSSYGNSRGAALTNECLDRVTMPSFGGVSGSLRRQRTMPSECLENITQPSFGSSPAAALTNDCLDNITMPSFNEVSSSLRRQQTMPSECLADVTQPSYGNSRSLAITSEYLDNMTMPTFGGVSGSSRRQQTLPLECLDNVTQPTFADSRRQQQMYDQSAYYDNSSNSRTGGRRQRSQNICDVTAPSFGSSSRGLDDFGGVSSASRTRSLRRRQRSAAPAFQSTGRGQLTNECLDNVTMPSFGGVSAASRRQQSLPSAWLNDVTQPSFGSSSSRGQTTRRQQQNMSNMRSMRTQECLDDMTMPSFGGISGISSRRMPSECLADVSAPSSFGGRSRSARRSPYRGESFGNSTINPCLEDVSMPSFGGVSGASRARSPRRQQRSGRSAVMTNECLDNVTMPSFGGVSGSSRRQQTMPSECLEDITQPSFGRSRSVDNFLDMPSSYGNSRGAALINECLDNRTMPSFGGVSGSSRRHQTMPSECLEDITQPSFGESRRLALTNECLDNITMPSLAVSLRRQQIMPSECLENVTQPSFGSSRAAVGFSDMPSAYGDSRAAAMPSECLDNVTMPSFGDSLRRQQTMPSECLENITQPSFGSSRAAALTNECLDNVTMPSFGGVSGSLRRQRTVPTECLENITQPSFGSSRAAALTNECLDNITMPSFNEVASSLRRQRTMPSECLENITQPSFIEGRSRVMSNECLDNMTAPSFCGVSGVSRRQQLLPSECLENVTQPSFEDMSYYVNDNASVALGRRQTTRRQQRSQNICDVTAPSFASSTRGATRLEDLSMPSFGGISGASRARSLSRRQRENICDITAPSFAPENATMPSYAGRSQSQGATRRNIRDLSSEYLEDMTMPSYAMSQNTPQLWDITPPEWDYNSYASYTRRPRSVDDGNVMRSLQVSGLECLDDVTMPTMRRTRSFPCVPSQQRLGNDNESTMNVLHFSYQSRQPIDADASYPSELLGNVSAPTYASNLSRPQRSDRSNMQSEKPTMLDSTANQRPRNNFARSTAIGEEVATADSNEAPCQCPASQVDQTSSQIRQNASEKQASNQSIAKQEDGSAAKKEVTIIASVTSMTRIYMKKNDDSNYQNINDISMPSEYQSGANKTMFITNISEPSFTNLSATNPNYNATAQTSTTLDTPQPVRDNPNNARKCVANNRVEARAKCCCSNNCRRYRKSRQSTMKTRHNPDFK</sequence>
<accession>A0A6P8X5H9</accession>
<feature type="compositionally biased region" description="Polar residues" evidence="1">
    <location>
        <begin position="1646"/>
        <end position="1672"/>
    </location>
</feature>
<feature type="region of interest" description="Disordered" evidence="1">
    <location>
        <begin position="1634"/>
        <end position="1682"/>
    </location>
</feature>
<feature type="compositionally biased region" description="Polar residues" evidence="1">
    <location>
        <begin position="1747"/>
        <end position="1758"/>
    </location>
</feature>
<feature type="compositionally biased region" description="Polar residues" evidence="1">
    <location>
        <begin position="801"/>
        <end position="810"/>
    </location>
</feature>
<feature type="region of interest" description="Disordered" evidence="1">
    <location>
        <begin position="777"/>
        <end position="796"/>
    </location>
</feature>
<name>A0A6P8X5H9_DROAB</name>
<feature type="region of interest" description="Disordered" evidence="1">
    <location>
        <begin position="1"/>
        <end position="24"/>
    </location>
</feature>
<feature type="region of interest" description="Disordered" evidence="1">
    <location>
        <begin position="874"/>
        <end position="906"/>
    </location>
</feature>
<feature type="region of interest" description="Disordered" evidence="1">
    <location>
        <begin position="1747"/>
        <end position="1768"/>
    </location>
</feature>
<dbReference type="GeneID" id="117572633"/>
<proteinExistence type="predicted"/>
<evidence type="ECO:0000313" key="3">
    <source>
        <dbReference type="RefSeq" id="XP_034111491.1"/>
    </source>
</evidence>
<protein>
    <submittedName>
        <fullName evidence="3">Uncharacterized protein LOC117572633</fullName>
    </submittedName>
</protein>